<organism evidence="2 3">
    <name type="scientific">Meloidogyne enterolobii</name>
    <name type="common">Root-knot nematode worm</name>
    <name type="synonym">Meloidogyne mayaguensis</name>
    <dbReference type="NCBI Taxonomy" id="390850"/>
    <lineage>
        <taxon>Eukaryota</taxon>
        <taxon>Metazoa</taxon>
        <taxon>Ecdysozoa</taxon>
        <taxon>Nematoda</taxon>
        <taxon>Chromadorea</taxon>
        <taxon>Rhabditida</taxon>
        <taxon>Tylenchina</taxon>
        <taxon>Tylenchomorpha</taxon>
        <taxon>Tylenchoidea</taxon>
        <taxon>Meloidogynidae</taxon>
        <taxon>Meloidogyninae</taxon>
        <taxon>Meloidogyne</taxon>
    </lineage>
</organism>
<dbReference type="InterPro" id="IPR003749">
    <property type="entry name" value="ThiS/MoaD-like"/>
</dbReference>
<dbReference type="GO" id="GO:1990133">
    <property type="term" value="C:molybdopterin adenylyltransferase complex"/>
    <property type="evidence" value="ECO:0007669"/>
    <property type="project" value="TreeGrafter"/>
</dbReference>
<dbReference type="CDD" id="cd00754">
    <property type="entry name" value="Ubl_MoaD"/>
    <property type="match status" value="1"/>
</dbReference>
<keyword evidence="1" id="KW-0547">Nucleotide-binding</keyword>
<accession>A0A6V7Y6J5</accession>
<dbReference type="AlphaFoldDB" id="A0A6V7Y6J5"/>
<dbReference type="InterPro" id="IPR012675">
    <property type="entry name" value="Beta-grasp_dom_sf"/>
</dbReference>
<comment type="caution">
    <text evidence="2">The sequence shown here is derived from an EMBL/GenBank/DDBJ whole genome shotgun (WGS) entry which is preliminary data.</text>
</comment>
<dbReference type="OrthoDB" id="5531344at2759"/>
<evidence type="ECO:0000313" key="2">
    <source>
        <dbReference type="EMBL" id="CAD2207155.1"/>
    </source>
</evidence>
<reference evidence="2 3" key="1">
    <citation type="submission" date="2020-08" db="EMBL/GenBank/DDBJ databases">
        <authorList>
            <person name="Koutsovoulos G."/>
            <person name="Danchin GJ E."/>
        </authorList>
    </citation>
    <scope>NUCLEOTIDE SEQUENCE [LARGE SCALE GENOMIC DNA]</scope>
</reference>
<dbReference type="GO" id="GO:0006777">
    <property type="term" value="P:Mo-molybdopterin cofactor biosynthetic process"/>
    <property type="evidence" value="ECO:0007669"/>
    <property type="project" value="InterPro"/>
</dbReference>
<dbReference type="Proteomes" id="UP000580250">
    <property type="component" value="Unassembled WGS sequence"/>
</dbReference>
<dbReference type="PANTHER" id="PTHR33359:SF1">
    <property type="entry name" value="MOLYBDOPTERIN SYNTHASE SULFUR CARRIER SUBUNIT"/>
    <property type="match status" value="1"/>
</dbReference>
<gene>
    <name evidence="2" type="ORF">MENT_LOCUS61070</name>
</gene>
<sequence length="93" mass="10522">MPTEKDNVEVRLLFFGKARDIVGLELLKEEIPRIITVKELYKIVFEKICPPLLSIKNSCILAVDHKYLNNCTEEEIVLNENSEIAIIPPISGG</sequence>
<protein>
    <submittedName>
        <fullName evidence="2">Uncharacterized protein</fullName>
    </submittedName>
</protein>
<dbReference type="PANTHER" id="PTHR33359">
    <property type="entry name" value="MOLYBDOPTERIN SYNTHASE SULFUR CARRIER SUBUNIT"/>
    <property type="match status" value="1"/>
</dbReference>
<dbReference type="GO" id="GO:0000166">
    <property type="term" value="F:nucleotide binding"/>
    <property type="evidence" value="ECO:0007669"/>
    <property type="project" value="UniProtKB-KW"/>
</dbReference>
<name>A0A6V7Y6J5_MELEN</name>
<dbReference type="InterPro" id="IPR044672">
    <property type="entry name" value="MOCS2A"/>
</dbReference>
<proteinExistence type="predicted"/>
<dbReference type="Gene3D" id="3.10.20.30">
    <property type="match status" value="1"/>
</dbReference>
<dbReference type="SUPFAM" id="SSF54285">
    <property type="entry name" value="MoaD/ThiS"/>
    <property type="match status" value="1"/>
</dbReference>
<evidence type="ECO:0000256" key="1">
    <source>
        <dbReference type="ARBA" id="ARBA00022741"/>
    </source>
</evidence>
<dbReference type="EMBL" id="CAJEWN010003286">
    <property type="protein sequence ID" value="CAD2207155.1"/>
    <property type="molecule type" value="Genomic_DNA"/>
</dbReference>
<evidence type="ECO:0000313" key="3">
    <source>
        <dbReference type="Proteomes" id="UP000580250"/>
    </source>
</evidence>
<dbReference type="UniPathway" id="UPA00344"/>
<dbReference type="Pfam" id="PF02597">
    <property type="entry name" value="ThiS"/>
    <property type="match status" value="1"/>
</dbReference>
<dbReference type="InterPro" id="IPR016155">
    <property type="entry name" value="Mopterin_synth/thiamin_S_b"/>
</dbReference>